<accession>A0A4Y5JUV0</accession>
<name>A0A4Y5JUV0_9CAUD</name>
<evidence type="ECO:0000313" key="2">
    <source>
        <dbReference type="EMBL" id="QCG75941.1"/>
    </source>
</evidence>
<dbReference type="Proteomes" id="UP000316733">
    <property type="component" value="Segment"/>
</dbReference>
<keyword evidence="1" id="KW-0175">Coiled coil</keyword>
<reference evidence="3" key="1">
    <citation type="journal article" date="2020" name="bioRxiv">
        <title>Integrative omics analysis of Pseudomonas aeruginosa virus PA5oct highlights the molecular complexity of jumbo phages.</title>
        <authorList>
            <person name="Lood C."/>
            <person name="Danis-Wlodarczyk K."/>
            <person name="Blasdel B.G."/>
            <person name="Jang H.B."/>
            <person name="Vandenheuvel D."/>
            <person name="Briers Y."/>
            <person name="Noben J.-P."/>
            <person name="van Noort V."/>
            <person name="Drulis-Kawa Z."/>
            <person name="Lavigne R."/>
        </authorList>
    </citation>
    <scope>NUCLEOTIDE SEQUENCE [LARGE SCALE GENOMIC DNA]</scope>
</reference>
<proteinExistence type="predicted"/>
<sequence length="107" mass="12041">MTDTKKLKKLAEQALDCKFDSYVALIASAKPQEILSLIAELEQLKAENDRLRAALQVVESELTGNILPLTNDLVNTVSGLNNGAHSYDIYEEPDWEIINQYYKNAKK</sequence>
<evidence type="ECO:0000256" key="1">
    <source>
        <dbReference type="SAM" id="Coils"/>
    </source>
</evidence>
<gene>
    <name evidence="2" type="ORF">EST35_0058</name>
</gene>
<protein>
    <submittedName>
        <fullName evidence="2">Uncharacterized protein</fullName>
    </submittedName>
</protein>
<evidence type="ECO:0000313" key="3">
    <source>
        <dbReference type="Proteomes" id="UP000316733"/>
    </source>
</evidence>
<keyword evidence="3" id="KW-1185">Reference proteome</keyword>
<dbReference type="EMBL" id="MK797984">
    <property type="protein sequence ID" value="QCG75941.1"/>
    <property type="molecule type" value="Genomic_DNA"/>
</dbReference>
<organism evidence="2 3">
    <name type="scientific">Pseudomonas phage vB_PaeM_PA5oct</name>
    <dbReference type="NCBI Taxonomy" id="2163605"/>
    <lineage>
        <taxon>Viruses</taxon>
        <taxon>Duplodnaviria</taxon>
        <taxon>Heunggongvirae</taxon>
        <taxon>Uroviricota</taxon>
        <taxon>Caudoviricetes</taxon>
        <taxon>Arenbergviridae</taxon>
        <taxon>Wroclawvirus</taxon>
        <taxon>Wroclawvirus PA5oct</taxon>
    </lineage>
</organism>
<feature type="coiled-coil region" evidence="1">
    <location>
        <begin position="34"/>
        <end position="61"/>
    </location>
</feature>